<dbReference type="Proteomes" id="UP000831327">
    <property type="component" value="Chromosome"/>
</dbReference>
<gene>
    <name evidence="2" type="ORF">Rmf_15200</name>
</gene>
<feature type="region of interest" description="Disordered" evidence="1">
    <location>
        <begin position="25"/>
        <end position="51"/>
    </location>
</feature>
<keyword evidence="3" id="KW-1185">Reference proteome</keyword>
<accession>A0ABM8I4S3</accession>
<protein>
    <submittedName>
        <fullName evidence="2">Uncharacterized protein</fullName>
    </submittedName>
</protein>
<evidence type="ECO:0000256" key="1">
    <source>
        <dbReference type="SAM" id="MobiDB-lite"/>
    </source>
</evidence>
<organism evidence="2 3">
    <name type="scientific">Roseomonas fluvialis</name>
    <dbReference type="NCBI Taxonomy" id="1750527"/>
    <lineage>
        <taxon>Bacteria</taxon>
        <taxon>Pseudomonadati</taxon>
        <taxon>Pseudomonadota</taxon>
        <taxon>Alphaproteobacteria</taxon>
        <taxon>Acetobacterales</taxon>
        <taxon>Roseomonadaceae</taxon>
        <taxon>Roseomonas</taxon>
    </lineage>
</organism>
<feature type="region of interest" description="Disordered" evidence="1">
    <location>
        <begin position="62"/>
        <end position="81"/>
    </location>
</feature>
<proteinExistence type="predicted"/>
<name>A0ABM8I4S3_9PROT</name>
<sequence>MSRDAESATLGADFEVLVDMGGFSMTGRPGASLPTLNPSRGPPRPSYSDSIDWVAAPGHAQALRTAGPPGASLPAPPPLLL</sequence>
<reference evidence="2 3" key="1">
    <citation type="journal article" date="2016" name="Microbes Environ.">
        <title>Phylogenetically diverse aerobic anoxygenic phototrophic bacteria isolated from epilithic biofilms in Tama river, Japan.</title>
        <authorList>
            <person name="Hirose S."/>
            <person name="Matsuura K."/>
            <person name="Haruta S."/>
        </authorList>
    </citation>
    <scope>NUCLEOTIDE SEQUENCE [LARGE SCALE GENOMIC DNA]</scope>
    <source>
        <strain evidence="2 3">S08</strain>
    </source>
</reference>
<evidence type="ECO:0000313" key="3">
    <source>
        <dbReference type="Proteomes" id="UP000831327"/>
    </source>
</evidence>
<evidence type="ECO:0000313" key="2">
    <source>
        <dbReference type="EMBL" id="BDG71591.1"/>
    </source>
</evidence>
<dbReference type="EMBL" id="AP025637">
    <property type="protein sequence ID" value="BDG71591.1"/>
    <property type="molecule type" value="Genomic_DNA"/>
</dbReference>